<name>A0A498IJM8_MALDO</name>
<dbReference type="AlphaFoldDB" id="A0A498IJM8"/>
<dbReference type="Proteomes" id="UP000290289">
    <property type="component" value="Chromosome 12"/>
</dbReference>
<accession>A0A498IJM8</accession>
<evidence type="ECO:0000313" key="2">
    <source>
        <dbReference type="Proteomes" id="UP000290289"/>
    </source>
</evidence>
<evidence type="ECO:0000313" key="1">
    <source>
        <dbReference type="EMBL" id="RXH82182.1"/>
    </source>
</evidence>
<organism evidence="1 2">
    <name type="scientific">Malus domestica</name>
    <name type="common">Apple</name>
    <name type="synonym">Pyrus malus</name>
    <dbReference type="NCBI Taxonomy" id="3750"/>
    <lineage>
        <taxon>Eukaryota</taxon>
        <taxon>Viridiplantae</taxon>
        <taxon>Streptophyta</taxon>
        <taxon>Embryophyta</taxon>
        <taxon>Tracheophyta</taxon>
        <taxon>Spermatophyta</taxon>
        <taxon>Magnoliopsida</taxon>
        <taxon>eudicotyledons</taxon>
        <taxon>Gunneridae</taxon>
        <taxon>Pentapetalae</taxon>
        <taxon>rosids</taxon>
        <taxon>fabids</taxon>
        <taxon>Rosales</taxon>
        <taxon>Rosaceae</taxon>
        <taxon>Amygdaloideae</taxon>
        <taxon>Maleae</taxon>
        <taxon>Malus</taxon>
    </lineage>
</organism>
<keyword evidence="2" id="KW-1185">Reference proteome</keyword>
<protein>
    <submittedName>
        <fullName evidence="1">Uncharacterized protein</fullName>
    </submittedName>
</protein>
<gene>
    <name evidence="1" type="ORF">DVH24_036523</name>
</gene>
<sequence>MGKITVAVVAVEEVEEEEEVRYKKMHFLRYESIPTEREPFPFEEKKEEEEEMRLPCSLLVCCHSMGIPDRSLLDLIDKVKSWIYGGSSVLRVL</sequence>
<comment type="caution">
    <text evidence="1">The sequence shown here is derived from an EMBL/GenBank/DDBJ whole genome shotgun (WGS) entry which is preliminary data.</text>
</comment>
<dbReference type="EMBL" id="RDQH01000338">
    <property type="protein sequence ID" value="RXH82182.1"/>
    <property type="molecule type" value="Genomic_DNA"/>
</dbReference>
<proteinExistence type="predicted"/>
<reference evidence="1 2" key="1">
    <citation type="submission" date="2018-10" db="EMBL/GenBank/DDBJ databases">
        <title>A high-quality apple genome assembly.</title>
        <authorList>
            <person name="Hu J."/>
        </authorList>
    </citation>
    <scope>NUCLEOTIDE SEQUENCE [LARGE SCALE GENOMIC DNA]</scope>
    <source>
        <strain evidence="2">cv. HFTH1</strain>
        <tissue evidence="1">Young leaf</tissue>
    </source>
</reference>